<feature type="transmembrane region" description="Helical" evidence="1">
    <location>
        <begin position="21"/>
        <end position="49"/>
    </location>
</feature>
<evidence type="ECO:0000313" key="3">
    <source>
        <dbReference type="Proteomes" id="UP000004848"/>
    </source>
</evidence>
<gene>
    <name evidence="2" type="ORF">SIAM614_08339</name>
</gene>
<dbReference type="GeneID" id="68849484"/>
<protein>
    <submittedName>
        <fullName evidence="2">Uncharacterized protein</fullName>
    </submittedName>
</protein>
<name>A0P231_ROSAI</name>
<comment type="caution">
    <text evidence="2">The sequence shown here is derived from an EMBL/GenBank/DDBJ whole genome shotgun (WGS) entry which is preliminary data.</text>
</comment>
<keyword evidence="1" id="KW-1133">Transmembrane helix</keyword>
<evidence type="ECO:0000256" key="1">
    <source>
        <dbReference type="SAM" id="Phobius"/>
    </source>
</evidence>
<dbReference type="RefSeq" id="WP_006939323.1">
    <property type="nucleotide sequence ID" value="NZ_AAUW01000025.1"/>
</dbReference>
<proteinExistence type="predicted"/>
<accession>A0P231</accession>
<sequence>MLERLHECTDNPFPDPACLRFAALFAVVIVPAPYGPSLGFFLLVFGLWFGRRIFKRIATLDEIKADLRQRVDEGP</sequence>
<dbReference type="AlphaFoldDB" id="A0P231"/>
<dbReference type="EMBL" id="AAUW01000025">
    <property type="protein sequence ID" value="EAV40887.1"/>
    <property type="molecule type" value="Genomic_DNA"/>
</dbReference>
<keyword evidence="1" id="KW-0812">Transmembrane</keyword>
<reference evidence="2 3" key="1">
    <citation type="submission" date="2006-05" db="EMBL/GenBank/DDBJ databases">
        <authorList>
            <person name="King G."/>
            <person name="Ferriera S."/>
            <person name="Johnson J."/>
            <person name="Kravitz S."/>
            <person name="Beeson K."/>
            <person name="Sutton G."/>
            <person name="Rogers Y.-H."/>
            <person name="Friedman R."/>
            <person name="Frazier M."/>
            <person name="Venter J.C."/>
        </authorList>
    </citation>
    <scope>NUCLEOTIDE SEQUENCE [LARGE SCALE GENOMIC DNA]</scope>
    <source>
        <strain evidence="3">ATCC 25650 / DSM 13394 / JCM 20685 / NBRC 16684 / NCIMB 2208 / IAM 12614 / B1</strain>
    </source>
</reference>
<organism evidence="2 3">
    <name type="scientific">Roseibium aggregatum (strain ATCC 25650 / DSM 13394 / JCM 20685 / NBRC 16684 / NCIMB 2208 / IAM 12614 / B1)</name>
    <name type="common">Stappia aggregata</name>
    <dbReference type="NCBI Taxonomy" id="384765"/>
    <lineage>
        <taxon>Bacteria</taxon>
        <taxon>Pseudomonadati</taxon>
        <taxon>Pseudomonadota</taxon>
        <taxon>Alphaproteobacteria</taxon>
        <taxon>Hyphomicrobiales</taxon>
        <taxon>Stappiaceae</taxon>
        <taxon>Roseibium</taxon>
    </lineage>
</organism>
<keyword evidence="1" id="KW-0472">Membrane</keyword>
<evidence type="ECO:0000313" key="2">
    <source>
        <dbReference type="EMBL" id="EAV40887.1"/>
    </source>
</evidence>
<dbReference type="Proteomes" id="UP000004848">
    <property type="component" value="Unassembled WGS sequence"/>
</dbReference>